<protein>
    <submittedName>
        <fullName evidence="2">Amino acid permease</fullName>
    </submittedName>
</protein>
<keyword evidence="1" id="KW-0472">Membrane</keyword>
<organism evidence="2">
    <name type="scientific">Salmonella hadar</name>
    <dbReference type="NCBI Taxonomy" id="149385"/>
    <lineage>
        <taxon>Bacteria</taxon>
        <taxon>Pseudomonadati</taxon>
        <taxon>Pseudomonadota</taxon>
        <taxon>Gammaproteobacteria</taxon>
        <taxon>Enterobacterales</taxon>
        <taxon>Enterobacteriaceae</taxon>
        <taxon>Salmonella</taxon>
    </lineage>
</organism>
<name>A0A5W3B128_SALHA</name>
<evidence type="ECO:0000256" key="1">
    <source>
        <dbReference type="SAM" id="Phobius"/>
    </source>
</evidence>
<dbReference type="EMBL" id="AAHHID010000043">
    <property type="protein sequence ID" value="EBW5814801.1"/>
    <property type="molecule type" value="Genomic_DNA"/>
</dbReference>
<sequence length="53" mass="5810">MGMIVIGYVCLNMNIHALILGISWAAIGIAILCYRKAHNQNIAIDLEGKKLLD</sequence>
<feature type="transmembrane region" description="Helical" evidence="1">
    <location>
        <begin position="15"/>
        <end position="34"/>
    </location>
</feature>
<proteinExistence type="predicted"/>
<accession>A0A5W3B128</accession>
<keyword evidence="1" id="KW-0812">Transmembrane</keyword>
<evidence type="ECO:0000313" key="2">
    <source>
        <dbReference type="EMBL" id="EBW5814801.1"/>
    </source>
</evidence>
<gene>
    <name evidence="2" type="ORF">AR831_23945</name>
</gene>
<comment type="caution">
    <text evidence="2">The sequence shown here is derived from an EMBL/GenBank/DDBJ whole genome shotgun (WGS) entry which is preliminary data.</text>
</comment>
<keyword evidence="1" id="KW-1133">Transmembrane helix</keyword>
<dbReference type="AlphaFoldDB" id="A0A5W3B128"/>
<reference evidence="2" key="1">
    <citation type="submission" date="2018-07" db="EMBL/GenBank/DDBJ databases">
        <authorList>
            <consortium name="GenomeTrakr network: Whole genome sequencing for foodborne pathogen traceback"/>
        </authorList>
    </citation>
    <scope>NUCLEOTIDE SEQUENCE</scope>
    <source>
        <strain evidence="2">CVM-N19791</strain>
    </source>
</reference>